<keyword evidence="5 7" id="KW-1133">Transmembrane helix</keyword>
<sequence>MSHAATYQSEHETSIWPMLVGIGVLLVPLAVLAYYAWQIPMLGVVLGGGSLAVLAVGFSGWAREFFRHGAEEGLGPIAVSAFIVSEIIIFGTVFVAFWLSRVSQADQWVSYIPAELDKTFALWLTVILWASSATIVFSQRAFERERRRSALFWLIATFTLGLLFVVLHINEWNHLALGGFTLGSNVFATGFYGLTGVHTAHVVVGLLIHLLLFGVVASGLMKVDRVTFYRGAALYWHFVDIMWLLVALNVYVIGGSA</sequence>
<feature type="transmembrane region" description="Helical" evidence="7">
    <location>
        <begin position="15"/>
        <end position="37"/>
    </location>
</feature>
<protein>
    <recommendedName>
        <fullName evidence="8">Heme-copper oxidase subunit III family profile domain-containing protein</fullName>
    </recommendedName>
</protein>
<dbReference type="PANTHER" id="PTHR11403:SF2">
    <property type="entry name" value="CYTOCHROME BO(3) UBIQUINOL OXIDASE SUBUNIT 3"/>
    <property type="match status" value="1"/>
</dbReference>
<feature type="transmembrane region" description="Helical" evidence="7">
    <location>
        <begin position="175"/>
        <end position="195"/>
    </location>
</feature>
<proteinExistence type="inferred from homology"/>
<dbReference type="InterPro" id="IPR024791">
    <property type="entry name" value="Cyt_c/ubiquinol_Oxase_su3"/>
</dbReference>
<dbReference type="InterPro" id="IPR013833">
    <property type="entry name" value="Cyt_c_oxidase_su3_a-hlx"/>
</dbReference>
<dbReference type="CDD" id="cd00386">
    <property type="entry name" value="Heme_Cu_Oxidase_III_like"/>
    <property type="match status" value="1"/>
</dbReference>
<feature type="transmembrane region" description="Helical" evidence="7">
    <location>
        <begin position="150"/>
        <end position="169"/>
    </location>
</feature>
<gene>
    <name evidence="9" type="ORF">METZ01_LOCUS97561</name>
</gene>
<dbReference type="EMBL" id="UINC01010015">
    <property type="protein sequence ID" value="SVA44707.1"/>
    <property type="molecule type" value="Genomic_DNA"/>
</dbReference>
<evidence type="ECO:0000256" key="3">
    <source>
        <dbReference type="ARBA" id="ARBA00022475"/>
    </source>
</evidence>
<feature type="transmembrane region" description="Helical" evidence="7">
    <location>
        <begin position="202"/>
        <end position="221"/>
    </location>
</feature>
<keyword evidence="3" id="KW-1003">Cell membrane</keyword>
<dbReference type="Pfam" id="PF00510">
    <property type="entry name" value="COX3"/>
    <property type="match status" value="1"/>
</dbReference>
<keyword evidence="4 7" id="KW-0812">Transmembrane</keyword>
<dbReference type="InterPro" id="IPR000298">
    <property type="entry name" value="Cyt_c_oxidase-like_su3"/>
</dbReference>
<evidence type="ECO:0000313" key="9">
    <source>
        <dbReference type="EMBL" id="SVA44707.1"/>
    </source>
</evidence>
<evidence type="ECO:0000256" key="1">
    <source>
        <dbReference type="ARBA" id="ARBA00004651"/>
    </source>
</evidence>
<feature type="transmembrane region" description="Helical" evidence="7">
    <location>
        <begin position="74"/>
        <end position="100"/>
    </location>
</feature>
<dbReference type="GO" id="GO:0019646">
    <property type="term" value="P:aerobic electron transport chain"/>
    <property type="evidence" value="ECO:0007669"/>
    <property type="project" value="InterPro"/>
</dbReference>
<dbReference type="PANTHER" id="PTHR11403">
    <property type="entry name" value="CYTOCHROME C OXIDASE SUBUNIT III"/>
    <property type="match status" value="1"/>
</dbReference>
<dbReference type="AlphaFoldDB" id="A0A381VYJ7"/>
<evidence type="ECO:0000256" key="7">
    <source>
        <dbReference type="SAM" id="Phobius"/>
    </source>
</evidence>
<organism evidence="9">
    <name type="scientific">marine metagenome</name>
    <dbReference type="NCBI Taxonomy" id="408172"/>
    <lineage>
        <taxon>unclassified sequences</taxon>
        <taxon>metagenomes</taxon>
        <taxon>ecological metagenomes</taxon>
    </lineage>
</organism>
<evidence type="ECO:0000256" key="6">
    <source>
        <dbReference type="ARBA" id="ARBA00023136"/>
    </source>
</evidence>
<feature type="transmembrane region" description="Helical" evidence="7">
    <location>
        <begin position="233"/>
        <end position="254"/>
    </location>
</feature>
<dbReference type="GO" id="GO:0004129">
    <property type="term" value="F:cytochrome-c oxidase activity"/>
    <property type="evidence" value="ECO:0007669"/>
    <property type="project" value="InterPro"/>
</dbReference>
<dbReference type="SUPFAM" id="SSF81452">
    <property type="entry name" value="Cytochrome c oxidase subunit III-like"/>
    <property type="match status" value="1"/>
</dbReference>
<feature type="domain" description="Heme-copper oxidase subunit III family profile" evidence="8">
    <location>
        <begin position="12"/>
        <end position="255"/>
    </location>
</feature>
<evidence type="ECO:0000256" key="2">
    <source>
        <dbReference type="ARBA" id="ARBA00010581"/>
    </source>
</evidence>
<feature type="transmembrane region" description="Helical" evidence="7">
    <location>
        <begin position="120"/>
        <end position="138"/>
    </location>
</feature>
<dbReference type="GO" id="GO:0005886">
    <property type="term" value="C:plasma membrane"/>
    <property type="evidence" value="ECO:0007669"/>
    <property type="project" value="UniProtKB-SubCell"/>
</dbReference>
<feature type="transmembrane region" description="Helical" evidence="7">
    <location>
        <begin position="43"/>
        <end position="62"/>
    </location>
</feature>
<keyword evidence="6 7" id="KW-0472">Membrane</keyword>
<dbReference type="InterPro" id="IPR035973">
    <property type="entry name" value="Cyt_c_oxidase_su3-like_sf"/>
</dbReference>
<evidence type="ECO:0000256" key="5">
    <source>
        <dbReference type="ARBA" id="ARBA00022989"/>
    </source>
</evidence>
<comment type="similarity">
    <text evidence="2">Belongs to the cytochrome c oxidase subunit 3 family.</text>
</comment>
<evidence type="ECO:0000259" key="8">
    <source>
        <dbReference type="PROSITE" id="PS50253"/>
    </source>
</evidence>
<comment type="subcellular location">
    <subcellularLocation>
        <location evidence="1">Cell membrane</location>
        <topology evidence="1">Multi-pass membrane protein</topology>
    </subcellularLocation>
</comment>
<evidence type="ECO:0000256" key="4">
    <source>
        <dbReference type="ARBA" id="ARBA00022692"/>
    </source>
</evidence>
<dbReference type="PROSITE" id="PS50253">
    <property type="entry name" value="COX3"/>
    <property type="match status" value="1"/>
</dbReference>
<reference evidence="9" key="1">
    <citation type="submission" date="2018-05" db="EMBL/GenBank/DDBJ databases">
        <authorList>
            <person name="Lanie J.A."/>
            <person name="Ng W.-L."/>
            <person name="Kazmierczak K.M."/>
            <person name="Andrzejewski T.M."/>
            <person name="Davidsen T.M."/>
            <person name="Wayne K.J."/>
            <person name="Tettelin H."/>
            <person name="Glass J.I."/>
            <person name="Rusch D."/>
            <person name="Podicherti R."/>
            <person name="Tsui H.-C.T."/>
            <person name="Winkler M.E."/>
        </authorList>
    </citation>
    <scope>NUCLEOTIDE SEQUENCE</scope>
</reference>
<accession>A0A381VYJ7</accession>
<name>A0A381VYJ7_9ZZZZ</name>
<dbReference type="Gene3D" id="1.20.120.80">
    <property type="entry name" value="Cytochrome c oxidase, subunit III, four-helix bundle"/>
    <property type="match status" value="1"/>
</dbReference>